<keyword evidence="5 8" id="KW-0648">Protein biosynthesis</keyword>
<dbReference type="GO" id="GO:0004814">
    <property type="term" value="F:arginine-tRNA ligase activity"/>
    <property type="evidence" value="ECO:0007669"/>
    <property type="project" value="UniProtKB-EC"/>
</dbReference>
<feature type="domain" description="Arginyl tRNA synthetase N-terminal" evidence="11">
    <location>
        <begin position="2"/>
        <end position="87"/>
    </location>
</feature>
<name>A0ABR9ZUI9_9FIRM</name>
<comment type="caution">
    <text evidence="12">The sequence shown here is derived from an EMBL/GenBank/DDBJ whole genome shotgun (WGS) entry which is preliminary data.</text>
</comment>
<evidence type="ECO:0000256" key="2">
    <source>
        <dbReference type="ARBA" id="ARBA00022598"/>
    </source>
</evidence>
<dbReference type="SUPFAM" id="SSF55190">
    <property type="entry name" value="Arginyl-tRNA synthetase (ArgRS), N-terminal 'additional' domain"/>
    <property type="match status" value="1"/>
</dbReference>
<dbReference type="Gene3D" id="1.10.730.10">
    <property type="entry name" value="Isoleucyl-tRNA Synthetase, Domain 1"/>
    <property type="match status" value="1"/>
</dbReference>
<accession>A0ABR9ZUI9</accession>
<dbReference type="InterPro" id="IPR005148">
    <property type="entry name" value="Arg-tRNA-synth_N"/>
</dbReference>
<keyword evidence="8" id="KW-0963">Cytoplasm</keyword>
<organism evidence="12 13">
    <name type="scientific">Fusibacter ferrireducens</name>
    <dbReference type="NCBI Taxonomy" id="2785058"/>
    <lineage>
        <taxon>Bacteria</taxon>
        <taxon>Bacillati</taxon>
        <taxon>Bacillota</taxon>
        <taxon>Clostridia</taxon>
        <taxon>Eubacteriales</taxon>
        <taxon>Eubacteriales Family XII. Incertae Sedis</taxon>
        <taxon>Fusibacter</taxon>
    </lineage>
</organism>
<dbReference type="Gene3D" id="3.30.1360.70">
    <property type="entry name" value="Arginyl tRNA synthetase N-terminal domain"/>
    <property type="match status" value="1"/>
</dbReference>
<reference evidence="12 13" key="1">
    <citation type="submission" date="2020-11" db="EMBL/GenBank/DDBJ databases">
        <title>Fusibacter basophilias sp. nov.</title>
        <authorList>
            <person name="Qiu D."/>
        </authorList>
    </citation>
    <scope>NUCLEOTIDE SEQUENCE [LARGE SCALE GENOMIC DNA]</scope>
    <source>
        <strain evidence="12 13">Q10-2</strain>
    </source>
</reference>
<dbReference type="EMBL" id="JADKNH010000007">
    <property type="protein sequence ID" value="MBF4694103.1"/>
    <property type="molecule type" value="Genomic_DNA"/>
</dbReference>
<dbReference type="InterPro" id="IPR008909">
    <property type="entry name" value="DALR_anticod-bd"/>
</dbReference>
<evidence type="ECO:0000256" key="1">
    <source>
        <dbReference type="ARBA" id="ARBA00005594"/>
    </source>
</evidence>
<dbReference type="SUPFAM" id="SSF52374">
    <property type="entry name" value="Nucleotidylyl transferase"/>
    <property type="match status" value="1"/>
</dbReference>
<evidence type="ECO:0000256" key="9">
    <source>
        <dbReference type="RuleBase" id="RU363038"/>
    </source>
</evidence>
<dbReference type="Pfam" id="PF05746">
    <property type="entry name" value="DALR_1"/>
    <property type="match status" value="1"/>
</dbReference>
<dbReference type="SMART" id="SM00836">
    <property type="entry name" value="DALR_1"/>
    <property type="match status" value="1"/>
</dbReference>
<dbReference type="Gene3D" id="3.40.50.620">
    <property type="entry name" value="HUPs"/>
    <property type="match status" value="1"/>
</dbReference>
<evidence type="ECO:0000259" key="11">
    <source>
        <dbReference type="SMART" id="SM01016"/>
    </source>
</evidence>
<feature type="short sequence motif" description="'HIGH' region" evidence="8">
    <location>
        <begin position="123"/>
        <end position="133"/>
    </location>
</feature>
<sequence length="586" mass="66028">MKTLLEELSTILTMAFEEAGVSSRPIEVSYSRRPDLCDFQCNSALKHASSVSKKPLVLAEEVAKILKKKSAFLEVSAEKPGFINLKLAANWVSKRLKQMNQMDRLGCKASDNPQNLLVDFGGANVAKSLHVGHLRSAVIGESLIRLLYFTGHNVIGDIHLGDWGLQMGYVIEMVRLKDASLPYFEETTLDGYPEEPPFDIVELTELYTQANIKSKSDEAFKAKAAQATVELQKGRKGYLALWHHIMTVSKADLKKNYDQLQVHFDLWLGESDSQKHIPYVLKHLDEMKLLVESEGAKVVHVAKASDKKPMPPCIMQKSNGAALYATTDLATIYQRTLDKNLDGIIYVVDKRQELHFEQVFRVAHISQMVSPALNLKFIGFGTMNGLDGKPFKTRDGGVMALSDLIEMITKRALIKLEQYSQLESHEEKTQAALKIGVGALKFADLSNQTDRDYVFDMEQFTSFEGKTGPYIQYAIVRMTSILNKLSEQKTEASENFSGKTAIEKALMIKLAAFSDWVHMAAETYQPSKICDYAFDVAQTFNTLYHEVHVLYNSKKRQSELMSLLNLTREILEECLWLLGIETLEKM</sequence>
<evidence type="ECO:0000313" key="13">
    <source>
        <dbReference type="Proteomes" id="UP000614200"/>
    </source>
</evidence>
<dbReference type="PRINTS" id="PR01038">
    <property type="entry name" value="TRNASYNTHARG"/>
</dbReference>
<dbReference type="InterPro" id="IPR014729">
    <property type="entry name" value="Rossmann-like_a/b/a_fold"/>
</dbReference>
<comment type="subcellular location">
    <subcellularLocation>
        <location evidence="8">Cytoplasm</location>
    </subcellularLocation>
</comment>
<dbReference type="EC" id="6.1.1.19" evidence="8"/>
<dbReference type="InterPro" id="IPR036695">
    <property type="entry name" value="Arg-tRNA-synth_N_sf"/>
</dbReference>
<dbReference type="Pfam" id="PF03485">
    <property type="entry name" value="Arg_tRNA_synt_N"/>
    <property type="match status" value="1"/>
</dbReference>
<evidence type="ECO:0000256" key="4">
    <source>
        <dbReference type="ARBA" id="ARBA00022840"/>
    </source>
</evidence>
<dbReference type="PANTHER" id="PTHR11956:SF11">
    <property type="entry name" value="ARGININE--TRNA LIGASE, MITOCHONDRIAL-RELATED"/>
    <property type="match status" value="1"/>
</dbReference>
<proteinExistence type="inferred from homology"/>
<gene>
    <name evidence="8 12" type="primary">argS</name>
    <name evidence="12" type="ORF">ISU02_13360</name>
</gene>
<protein>
    <recommendedName>
        <fullName evidence="8">Arginine--tRNA ligase</fullName>
        <ecNumber evidence="8">6.1.1.19</ecNumber>
    </recommendedName>
    <alternativeName>
        <fullName evidence="8">Arginyl-tRNA synthetase</fullName>
        <shortName evidence="8">ArgRS</shortName>
    </alternativeName>
</protein>
<comment type="similarity">
    <text evidence="1 8 9">Belongs to the class-I aminoacyl-tRNA synthetase family.</text>
</comment>
<dbReference type="SUPFAM" id="SSF47323">
    <property type="entry name" value="Anticodon-binding domain of a subclass of class I aminoacyl-tRNA synthetases"/>
    <property type="match status" value="1"/>
</dbReference>
<keyword evidence="6 8" id="KW-0030">Aminoacyl-tRNA synthetase</keyword>
<feature type="domain" description="DALR anticodon binding" evidence="10">
    <location>
        <begin position="471"/>
        <end position="586"/>
    </location>
</feature>
<evidence type="ECO:0000259" key="10">
    <source>
        <dbReference type="SMART" id="SM00836"/>
    </source>
</evidence>
<dbReference type="InterPro" id="IPR009080">
    <property type="entry name" value="tRNAsynth_Ia_anticodon-bd"/>
</dbReference>
<evidence type="ECO:0000313" key="12">
    <source>
        <dbReference type="EMBL" id="MBF4694103.1"/>
    </source>
</evidence>
<evidence type="ECO:0000256" key="7">
    <source>
        <dbReference type="ARBA" id="ARBA00049339"/>
    </source>
</evidence>
<keyword evidence="13" id="KW-1185">Reference proteome</keyword>
<dbReference type="PANTHER" id="PTHR11956">
    <property type="entry name" value="ARGINYL-TRNA SYNTHETASE"/>
    <property type="match status" value="1"/>
</dbReference>
<keyword evidence="3 8" id="KW-0547">Nucleotide-binding</keyword>
<evidence type="ECO:0000256" key="3">
    <source>
        <dbReference type="ARBA" id="ARBA00022741"/>
    </source>
</evidence>
<dbReference type="RefSeq" id="WP_194702335.1">
    <property type="nucleotide sequence ID" value="NZ_JADKNH010000007.1"/>
</dbReference>
<dbReference type="InterPro" id="IPR035684">
    <property type="entry name" value="ArgRS_core"/>
</dbReference>
<dbReference type="Proteomes" id="UP000614200">
    <property type="component" value="Unassembled WGS sequence"/>
</dbReference>
<keyword evidence="4 8" id="KW-0067">ATP-binding</keyword>
<evidence type="ECO:0000256" key="5">
    <source>
        <dbReference type="ARBA" id="ARBA00022917"/>
    </source>
</evidence>
<comment type="catalytic activity">
    <reaction evidence="7 8">
        <text>tRNA(Arg) + L-arginine + ATP = L-arginyl-tRNA(Arg) + AMP + diphosphate</text>
        <dbReference type="Rhea" id="RHEA:20301"/>
        <dbReference type="Rhea" id="RHEA-COMP:9658"/>
        <dbReference type="Rhea" id="RHEA-COMP:9673"/>
        <dbReference type="ChEBI" id="CHEBI:30616"/>
        <dbReference type="ChEBI" id="CHEBI:32682"/>
        <dbReference type="ChEBI" id="CHEBI:33019"/>
        <dbReference type="ChEBI" id="CHEBI:78442"/>
        <dbReference type="ChEBI" id="CHEBI:78513"/>
        <dbReference type="ChEBI" id="CHEBI:456215"/>
        <dbReference type="EC" id="6.1.1.19"/>
    </reaction>
</comment>
<dbReference type="InterPro" id="IPR001278">
    <property type="entry name" value="Arg-tRNA-ligase"/>
</dbReference>
<evidence type="ECO:0000256" key="8">
    <source>
        <dbReference type="HAMAP-Rule" id="MF_00123"/>
    </source>
</evidence>
<dbReference type="NCBIfam" id="TIGR00456">
    <property type="entry name" value="argS"/>
    <property type="match status" value="1"/>
</dbReference>
<dbReference type="SMART" id="SM01016">
    <property type="entry name" value="Arg_tRNA_synt_N"/>
    <property type="match status" value="1"/>
</dbReference>
<dbReference type="HAMAP" id="MF_00123">
    <property type="entry name" value="Arg_tRNA_synth"/>
    <property type="match status" value="1"/>
</dbReference>
<evidence type="ECO:0000256" key="6">
    <source>
        <dbReference type="ARBA" id="ARBA00023146"/>
    </source>
</evidence>
<comment type="subunit">
    <text evidence="8">Monomer.</text>
</comment>
<keyword evidence="2 8" id="KW-0436">Ligase</keyword>
<dbReference type="Pfam" id="PF00750">
    <property type="entry name" value="tRNA-synt_1d"/>
    <property type="match status" value="1"/>
</dbReference>